<evidence type="ECO:0000313" key="5">
    <source>
        <dbReference type="Proteomes" id="UP000315540"/>
    </source>
</evidence>
<keyword evidence="2" id="KW-1133">Transmembrane helix</keyword>
<accession>A0A504JE27</accession>
<keyword evidence="2" id="KW-0472">Membrane</keyword>
<dbReference type="AlphaFoldDB" id="A0A504JE27"/>
<proteinExistence type="inferred from homology"/>
<organism evidence="4 5">
    <name type="scientific">Aquimarina algicola</name>
    <dbReference type="NCBI Taxonomy" id="2589995"/>
    <lineage>
        <taxon>Bacteria</taxon>
        <taxon>Pseudomonadati</taxon>
        <taxon>Bacteroidota</taxon>
        <taxon>Flavobacteriia</taxon>
        <taxon>Flavobacteriales</taxon>
        <taxon>Flavobacteriaceae</taxon>
        <taxon>Aquimarina</taxon>
    </lineage>
</organism>
<feature type="domain" description="DNA methylase adenine-specific" evidence="3">
    <location>
        <begin position="1"/>
        <end position="51"/>
    </location>
</feature>
<dbReference type="InterPro" id="IPR003356">
    <property type="entry name" value="DNA_methylase_A-5"/>
</dbReference>
<sequence>MITDNNIKKIILLSKVFYGTSVYTCIVIFSFKSSINDTVEVIDLREGPKKEK</sequence>
<comment type="caution">
    <text evidence="4">The sequence shown here is derived from an EMBL/GenBank/DDBJ whole genome shotgun (WGS) entry which is preliminary data.</text>
</comment>
<dbReference type="Gene3D" id="3.40.50.150">
    <property type="entry name" value="Vaccinia Virus protein VP39"/>
    <property type="match status" value="1"/>
</dbReference>
<comment type="similarity">
    <text evidence="1">Belongs to the N(4)/N(6)-methyltransferase family.</text>
</comment>
<evidence type="ECO:0000256" key="1">
    <source>
        <dbReference type="ARBA" id="ARBA00006594"/>
    </source>
</evidence>
<dbReference type="InterPro" id="IPR029063">
    <property type="entry name" value="SAM-dependent_MTases_sf"/>
</dbReference>
<dbReference type="Proteomes" id="UP000315540">
    <property type="component" value="Unassembled WGS sequence"/>
</dbReference>
<dbReference type="Pfam" id="PF02384">
    <property type="entry name" value="N6_Mtase"/>
    <property type="match status" value="1"/>
</dbReference>
<dbReference type="GO" id="GO:0008170">
    <property type="term" value="F:N-methyltransferase activity"/>
    <property type="evidence" value="ECO:0007669"/>
    <property type="project" value="InterPro"/>
</dbReference>
<reference evidence="4 5" key="1">
    <citation type="submission" date="2019-06" db="EMBL/GenBank/DDBJ databases">
        <authorList>
            <person name="Meng X."/>
        </authorList>
    </citation>
    <scope>NUCLEOTIDE SEQUENCE [LARGE SCALE GENOMIC DNA]</scope>
    <source>
        <strain evidence="4 5">M625</strain>
    </source>
</reference>
<feature type="transmembrane region" description="Helical" evidence="2">
    <location>
        <begin position="12"/>
        <end position="31"/>
    </location>
</feature>
<dbReference type="GO" id="GO:0003677">
    <property type="term" value="F:DNA binding"/>
    <property type="evidence" value="ECO:0007669"/>
    <property type="project" value="InterPro"/>
</dbReference>
<dbReference type="EMBL" id="VFWZ01000005">
    <property type="protein sequence ID" value="TPN84820.1"/>
    <property type="molecule type" value="Genomic_DNA"/>
</dbReference>
<gene>
    <name evidence="4" type="ORF">FHK87_16375</name>
</gene>
<evidence type="ECO:0000256" key="2">
    <source>
        <dbReference type="SAM" id="Phobius"/>
    </source>
</evidence>
<evidence type="ECO:0000313" key="4">
    <source>
        <dbReference type="EMBL" id="TPN84820.1"/>
    </source>
</evidence>
<keyword evidence="2" id="KW-0812">Transmembrane</keyword>
<keyword evidence="5" id="KW-1185">Reference proteome</keyword>
<evidence type="ECO:0000259" key="3">
    <source>
        <dbReference type="Pfam" id="PF02384"/>
    </source>
</evidence>
<name>A0A504JE27_9FLAO</name>
<protein>
    <recommendedName>
        <fullName evidence="3">DNA methylase adenine-specific domain-containing protein</fullName>
    </recommendedName>
</protein>